<keyword evidence="3" id="KW-0285">Flavoprotein</keyword>
<evidence type="ECO:0000256" key="4">
    <source>
        <dbReference type="ARBA" id="ARBA00022827"/>
    </source>
</evidence>
<protein>
    <recommendedName>
        <fullName evidence="8">FAD-binding domain-containing protein</fullName>
    </recommendedName>
</protein>
<evidence type="ECO:0000259" key="8">
    <source>
        <dbReference type="Pfam" id="PF01494"/>
    </source>
</evidence>
<evidence type="ECO:0000256" key="3">
    <source>
        <dbReference type="ARBA" id="ARBA00022630"/>
    </source>
</evidence>
<keyword evidence="4" id="KW-0274">FAD</keyword>
<dbReference type="SUPFAM" id="SSF51905">
    <property type="entry name" value="FAD/NAD(P)-binding domain"/>
    <property type="match status" value="1"/>
</dbReference>
<evidence type="ECO:0000313" key="9">
    <source>
        <dbReference type="EMBL" id="PNP40500.1"/>
    </source>
</evidence>
<feature type="domain" description="FAD-binding" evidence="8">
    <location>
        <begin position="10"/>
        <end position="385"/>
    </location>
</feature>
<dbReference type="Proteomes" id="UP000236546">
    <property type="component" value="Unassembled WGS sequence"/>
</dbReference>
<keyword evidence="7" id="KW-1133">Transmembrane helix</keyword>
<dbReference type="Pfam" id="PF01494">
    <property type="entry name" value="FAD_binding_3"/>
    <property type="match status" value="1"/>
</dbReference>
<keyword evidence="7" id="KW-0472">Membrane</keyword>
<comment type="similarity">
    <text evidence="2">Belongs to the paxM FAD-dependent monooxygenase family.</text>
</comment>
<sequence>MADSNFPRFTAIIVGGSLVGLTTALALEKAGINYVLLEKGEIAPHLGASISIHPHTQRVMEQLGVWPEIKATAVPLDIRKHYDRKGKLFEDSSILQEISKMTSQRWTTFIERRFMLSCIFNQIEDKSHIRTQTCVASFTETEDGVEVVTDKGETVKGDILLGADGIHSTIRKLMADKVAITNPTASQEMQAGFTSTYHCIFATSKNARVSDGTQFLPSGGVHNVYYPGFSGVVAIGVPGFAYWFMFVKSEKETRMPKIPKFTEEDTEATIAKYGGYALGPGYTFKDLWDSRVKANMLSLEDGVLKSKWNTGGRVALMGDSVHKSTINVGLGGNLAVEGVVHLVNGLVALVRQCDESGRKPSKTEITAVLDAYEEKQRPHAKTIVTMSRYVTRYEAMETWWLRLLRRVSPWVSDKTKAKAFVGYINEAPWLNFLPDPYEKQELS</sequence>
<dbReference type="Gene3D" id="3.50.50.60">
    <property type="entry name" value="FAD/NAD(P)-binding domain"/>
    <property type="match status" value="1"/>
</dbReference>
<dbReference type="GO" id="GO:0071949">
    <property type="term" value="F:FAD binding"/>
    <property type="evidence" value="ECO:0007669"/>
    <property type="project" value="InterPro"/>
</dbReference>
<keyword evidence="7" id="KW-0812">Transmembrane</keyword>
<evidence type="ECO:0000256" key="1">
    <source>
        <dbReference type="ARBA" id="ARBA00001974"/>
    </source>
</evidence>
<accession>A0A2K0T4P8</accession>
<gene>
    <name evidence="9" type="ORF">TGAMA5MH_07497</name>
</gene>
<organism evidence="9 10">
    <name type="scientific">Trichoderma gamsii</name>
    <dbReference type="NCBI Taxonomy" id="398673"/>
    <lineage>
        <taxon>Eukaryota</taxon>
        <taxon>Fungi</taxon>
        <taxon>Dikarya</taxon>
        <taxon>Ascomycota</taxon>
        <taxon>Pezizomycotina</taxon>
        <taxon>Sordariomycetes</taxon>
        <taxon>Hypocreomycetidae</taxon>
        <taxon>Hypocreales</taxon>
        <taxon>Hypocreaceae</taxon>
        <taxon>Trichoderma</taxon>
    </lineage>
</organism>
<dbReference type="OrthoDB" id="2431938at2759"/>
<dbReference type="PRINTS" id="PR00420">
    <property type="entry name" value="RNGMNOXGNASE"/>
</dbReference>
<evidence type="ECO:0000256" key="6">
    <source>
        <dbReference type="ARBA" id="ARBA00023033"/>
    </source>
</evidence>
<comment type="cofactor">
    <cofactor evidence="1">
        <name>FAD</name>
        <dbReference type="ChEBI" id="CHEBI:57692"/>
    </cofactor>
</comment>
<evidence type="ECO:0000313" key="10">
    <source>
        <dbReference type="Proteomes" id="UP000236546"/>
    </source>
</evidence>
<evidence type="ECO:0000256" key="2">
    <source>
        <dbReference type="ARBA" id="ARBA00007992"/>
    </source>
</evidence>
<dbReference type="InterPro" id="IPR036188">
    <property type="entry name" value="FAD/NAD-bd_sf"/>
</dbReference>
<name>A0A2K0T4P8_9HYPO</name>
<evidence type="ECO:0000256" key="7">
    <source>
        <dbReference type="SAM" id="Phobius"/>
    </source>
</evidence>
<dbReference type="EMBL" id="MTYH01000068">
    <property type="protein sequence ID" value="PNP40500.1"/>
    <property type="molecule type" value="Genomic_DNA"/>
</dbReference>
<keyword evidence="5" id="KW-0560">Oxidoreductase</keyword>
<reference evidence="9 10" key="1">
    <citation type="submission" date="2017-02" db="EMBL/GenBank/DDBJ databases">
        <title>Genomes of Trichoderma spp. with biocontrol activity.</title>
        <authorList>
            <person name="Gardiner D."/>
            <person name="Kazan K."/>
            <person name="Vos C."/>
            <person name="Harvey P."/>
        </authorList>
    </citation>
    <scope>NUCLEOTIDE SEQUENCE [LARGE SCALE GENOMIC DNA]</scope>
    <source>
        <strain evidence="9 10">A5MH</strain>
    </source>
</reference>
<dbReference type="PANTHER" id="PTHR47356">
    <property type="entry name" value="FAD-DEPENDENT MONOOXYGENASE ASQG-RELATED"/>
    <property type="match status" value="1"/>
</dbReference>
<dbReference type="GO" id="GO:0004497">
    <property type="term" value="F:monooxygenase activity"/>
    <property type="evidence" value="ECO:0007669"/>
    <property type="project" value="UniProtKB-KW"/>
</dbReference>
<dbReference type="AlphaFoldDB" id="A0A2K0T4P8"/>
<keyword evidence="6" id="KW-0503">Monooxygenase</keyword>
<dbReference type="PANTHER" id="PTHR47356:SF2">
    <property type="entry name" value="FAD-BINDING DOMAIN-CONTAINING PROTEIN-RELATED"/>
    <property type="match status" value="1"/>
</dbReference>
<dbReference type="InterPro" id="IPR002938">
    <property type="entry name" value="FAD-bd"/>
</dbReference>
<proteinExistence type="inferred from homology"/>
<dbReference type="InterPro" id="IPR050562">
    <property type="entry name" value="FAD_mOase_fung"/>
</dbReference>
<comment type="caution">
    <text evidence="9">The sequence shown here is derived from an EMBL/GenBank/DDBJ whole genome shotgun (WGS) entry which is preliminary data.</text>
</comment>
<feature type="transmembrane region" description="Helical" evidence="7">
    <location>
        <begin position="224"/>
        <end position="247"/>
    </location>
</feature>
<evidence type="ECO:0000256" key="5">
    <source>
        <dbReference type="ARBA" id="ARBA00023002"/>
    </source>
</evidence>